<keyword evidence="2" id="KW-1185">Reference proteome</keyword>
<evidence type="ECO:0000313" key="1">
    <source>
        <dbReference type="EMBL" id="SDZ93610.1"/>
    </source>
</evidence>
<dbReference type="Proteomes" id="UP000199409">
    <property type="component" value="Unassembled WGS sequence"/>
</dbReference>
<organism evidence="1 2">
    <name type="scientific">Desulfuromusa kysingii</name>
    <dbReference type="NCBI Taxonomy" id="37625"/>
    <lineage>
        <taxon>Bacteria</taxon>
        <taxon>Pseudomonadati</taxon>
        <taxon>Thermodesulfobacteriota</taxon>
        <taxon>Desulfuromonadia</taxon>
        <taxon>Desulfuromonadales</taxon>
        <taxon>Geopsychrobacteraceae</taxon>
        <taxon>Desulfuromusa</taxon>
    </lineage>
</organism>
<dbReference type="RefSeq" id="WP_092344955.1">
    <property type="nucleotide sequence ID" value="NZ_FNQN01000002.1"/>
</dbReference>
<protein>
    <submittedName>
        <fullName evidence="1">Uncharacterized protein</fullName>
    </submittedName>
</protein>
<gene>
    <name evidence="1" type="ORF">SAMN05660420_00796</name>
</gene>
<reference evidence="1 2" key="1">
    <citation type="submission" date="2016-10" db="EMBL/GenBank/DDBJ databases">
        <authorList>
            <person name="de Groot N.N."/>
        </authorList>
    </citation>
    <scope>NUCLEOTIDE SEQUENCE [LARGE SCALE GENOMIC DNA]</scope>
    <source>
        <strain evidence="1 2">DSM 7343</strain>
    </source>
</reference>
<dbReference type="OrthoDB" id="5511480at2"/>
<sequence>MDIVSIYQLQGDMDQLARNLANVLGTTPYEARARVSISSGGPAIVANFATTEPAADCAARLKTLGFKTLVVGSEQIESDQQRQLVRQIQFTRDSFQLVTRDDTKLDIPYSEIKLLLRGTGITSSIQVETDTKKKFALGRAVATGGLMMRKKVTTTTTNNTQDRQPFCHIYAAGQPPLVLRQAEIDYSVLGDNLQPSRDANFNWICTELRRHCPTADWDERLKTRSGLAQLLGPAFDPESDLDLAITLIVLAKEDNDNGGEV</sequence>
<accession>A0A1H3X2X6</accession>
<dbReference type="STRING" id="37625.SAMN05660420_00796"/>
<evidence type="ECO:0000313" key="2">
    <source>
        <dbReference type="Proteomes" id="UP000199409"/>
    </source>
</evidence>
<proteinExistence type="predicted"/>
<name>A0A1H3X2X6_9BACT</name>
<dbReference type="AlphaFoldDB" id="A0A1H3X2X6"/>
<dbReference type="EMBL" id="FNQN01000002">
    <property type="protein sequence ID" value="SDZ93610.1"/>
    <property type="molecule type" value="Genomic_DNA"/>
</dbReference>